<dbReference type="Pfam" id="PF13483">
    <property type="entry name" value="Lactamase_B_3"/>
    <property type="match status" value="1"/>
</dbReference>
<evidence type="ECO:0000313" key="1">
    <source>
        <dbReference type="EMBL" id="AFC87602.1"/>
    </source>
</evidence>
<organism evidence="1 2">
    <name type="scientific">Frateuria aurantia (strain ATCC 33424 / DSM 6220 / KCTC 2777 / LMG 1558 / NBRC 3245 / NCIMB 13370)</name>
    <name type="common">Acetobacter aurantius</name>
    <dbReference type="NCBI Taxonomy" id="767434"/>
    <lineage>
        <taxon>Bacteria</taxon>
        <taxon>Pseudomonadati</taxon>
        <taxon>Pseudomonadota</taxon>
        <taxon>Gammaproteobacteria</taxon>
        <taxon>Lysobacterales</taxon>
        <taxon>Rhodanobacteraceae</taxon>
        <taxon>Frateuria</taxon>
    </lineage>
</organism>
<dbReference type="Gene3D" id="3.60.15.10">
    <property type="entry name" value="Ribonuclease Z/Hydroxyacylglutathione hydrolase-like"/>
    <property type="match status" value="1"/>
</dbReference>
<dbReference type="RefSeq" id="WP_014404604.1">
    <property type="nucleotide sequence ID" value="NC_017033.1"/>
</dbReference>
<evidence type="ECO:0000313" key="2">
    <source>
        <dbReference type="Proteomes" id="UP000005234"/>
    </source>
</evidence>
<dbReference type="HOGENOM" id="CLU_596842_0_0_6"/>
<dbReference type="Proteomes" id="UP000005234">
    <property type="component" value="Chromosome"/>
</dbReference>
<gene>
    <name evidence="1" type="ordered locus">Fraau_3279</name>
</gene>
<dbReference type="SUPFAM" id="SSF56281">
    <property type="entry name" value="Metallo-hydrolase/oxidoreductase"/>
    <property type="match status" value="1"/>
</dbReference>
<sequence length="458" mass="52119">MDADVVVLKESGPRLEFVNHASVLVSNTSLGLLTDPWYFGRVFHEGWSLLTETTDAEIRDLLQRTDVIWISHEHPDHFSPPFFKRYGELIRQRGIRFLFQTTRDQRVAGFLRGQGFPVQELDEDEVLALQPGFTVQIVKNDLYDSALLIEVDGVRIFNLNDCLLSTDQALADFRTCHGACDVLLTQFSYAAWKGGPDHPAWRKRAARSKLDVMRRQMEHLGASACIPFASYVRFGHRLNAYMNDAVNHPGQVRDELASSGAEVVVMRPGEVQSLRRLRQDQESLAFWDQRYAEAAAAPLAEYPLMDGLDPLREAMSVYQSWVFRDNSRWLMRQARRWMKLQPFAPTRLWLLDLSLAVEVDPLLGRLDVVPPDDLDLAMHSRSLEFIFRFPFGFDTLFVNGCFEERRRGGFERFAKCFVIGNLNAIGIHVGPGIIRHGGVLSLLLKKMRAVGENTAQPG</sequence>
<dbReference type="EMBL" id="CP003350">
    <property type="protein sequence ID" value="AFC87602.1"/>
    <property type="molecule type" value="Genomic_DNA"/>
</dbReference>
<name>H8L293_FRAAD</name>
<dbReference type="KEGG" id="fau:Fraau_3279"/>
<dbReference type="eggNOG" id="COG2220">
    <property type="taxonomic scope" value="Bacteria"/>
</dbReference>
<proteinExistence type="predicted"/>
<accession>H8L293</accession>
<keyword evidence="2" id="KW-1185">Reference proteome</keyword>
<dbReference type="AlphaFoldDB" id="H8L293"/>
<dbReference type="InterPro" id="IPR036866">
    <property type="entry name" value="RibonucZ/Hydroxyglut_hydro"/>
</dbReference>
<dbReference type="OrthoDB" id="6988582at2"/>
<dbReference type="STRING" id="767434.Fraau_3279"/>
<protein>
    <submittedName>
        <fullName evidence="1">Uncharacterized protein</fullName>
    </submittedName>
</protein>
<reference evidence="1" key="1">
    <citation type="submission" date="2012-02" db="EMBL/GenBank/DDBJ databases">
        <title>The complete genome of Frateuria aurantia DSM 6220.</title>
        <authorList>
            <consortium name="US DOE Joint Genome Institute (JGI-PGF)"/>
            <person name="Lucas S."/>
            <person name="Copeland A."/>
            <person name="Lapidus A."/>
            <person name="Glavina del Rio T."/>
            <person name="Dalin E."/>
            <person name="Tice H."/>
            <person name="Bruce D."/>
            <person name="Goodwin L."/>
            <person name="Pitluck S."/>
            <person name="Peters L."/>
            <person name="Ovchinnikova G."/>
            <person name="Teshima H."/>
            <person name="Kyrpides N."/>
            <person name="Mavromatis K."/>
            <person name="Ivanova N."/>
            <person name="Brettin T."/>
            <person name="Detter J.C."/>
            <person name="Han C."/>
            <person name="Larimer F."/>
            <person name="Land M."/>
            <person name="Hauser L."/>
            <person name="Markowitz V."/>
            <person name="Cheng J.-F."/>
            <person name="Hugenholtz P."/>
            <person name="Woyke T."/>
            <person name="Wu D."/>
            <person name="Brambilla E."/>
            <person name="Klenk H.-P."/>
            <person name="Eisen J.A."/>
        </authorList>
    </citation>
    <scope>NUCLEOTIDE SEQUENCE</scope>
    <source>
        <strain evidence="1">DSM 6220</strain>
    </source>
</reference>